<organism evidence="1 2">
    <name type="scientific">Candidatus Zambryskibacteria bacterium RIFCSPLOWO2_01_FULL_43_17</name>
    <dbReference type="NCBI Taxonomy" id="1802760"/>
    <lineage>
        <taxon>Bacteria</taxon>
        <taxon>Candidatus Zambryskiibacteriota</taxon>
    </lineage>
</organism>
<evidence type="ECO:0000313" key="1">
    <source>
        <dbReference type="EMBL" id="OHB03014.1"/>
    </source>
</evidence>
<dbReference type="AlphaFoldDB" id="A0A1G2U0I5"/>
<dbReference type="InterPro" id="IPR027417">
    <property type="entry name" value="P-loop_NTPase"/>
</dbReference>
<evidence type="ECO:0000313" key="2">
    <source>
        <dbReference type="Proteomes" id="UP000179283"/>
    </source>
</evidence>
<gene>
    <name evidence="1" type="ORF">A2920_03000</name>
</gene>
<proteinExistence type="predicted"/>
<evidence type="ECO:0008006" key="3">
    <source>
        <dbReference type="Google" id="ProtNLM"/>
    </source>
</evidence>
<dbReference type="Proteomes" id="UP000179283">
    <property type="component" value="Unassembled WGS sequence"/>
</dbReference>
<protein>
    <recommendedName>
        <fullName evidence="3">DNA polymerase III subunit delta</fullName>
    </recommendedName>
</protein>
<name>A0A1G2U0I5_9BACT</name>
<dbReference type="EMBL" id="MHWD01000027">
    <property type="protein sequence ID" value="OHB03014.1"/>
    <property type="molecule type" value="Genomic_DNA"/>
</dbReference>
<dbReference type="Pfam" id="PF13177">
    <property type="entry name" value="DNA_pol3_delta2"/>
    <property type="match status" value="1"/>
</dbReference>
<dbReference type="SUPFAM" id="SSF52540">
    <property type="entry name" value="P-loop containing nucleoside triphosphate hydrolases"/>
    <property type="match status" value="1"/>
</dbReference>
<dbReference type="Gene3D" id="3.40.50.300">
    <property type="entry name" value="P-loop containing nucleotide triphosphate hydrolases"/>
    <property type="match status" value="1"/>
</dbReference>
<comment type="caution">
    <text evidence="1">The sequence shown here is derived from an EMBL/GenBank/DDBJ whole genome shotgun (WGS) entry which is preliminary data.</text>
</comment>
<accession>A0A1G2U0I5</accession>
<sequence>MESLAKSYKKNNFLHHAYILVGEADLLLKELNSFFEKELGVRVRGNPDYQYQEFETFGIDEARALSLAQSRKSYTSGKKIFAFSFQGITTEAQNALLKVLEEPTKDTHFFLITDSTQRFLPTLLSRVQIIESNKSLDKRKDGQDFVNLPMVERLAVALRIGEEKNKKEAKKLLESIEVYLGESIRGGNASLEIVYALEEVMSAKKYLGDRAPSVKMLLEHIALIV</sequence>
<reference evidence="1 2" key="1">
    <citation type="journal article" date="2016" name="Nat. Commun.">
        <title>Thousands of microbial genomes shed light on interconnected biogeochemical processes in an aquifer system.</title>
        <authorList>
            <person name="Anantharaman K."/>
            <person name="Brown C.T."/>
            <person name="Hug L.A."/>
            <person name="Sharon I."/>
            <person name="Castelle C.J."/>
            <person name="Probst A.J."/>
            <person name="Thomas B.C."/>
            <person name="Singh A."/>
            <person name="Wilkins M.J."/>
            <person name="Karaoz U."/>
            <person name="Brodie E.L."/>
            <person name="Williams K.H."/>
            <person name="Hubbard S.S."/>
            <person name="Banfield J.F."/>
        </authorList>
    </citation>
    <scope>NUCLEOTIDE SEQUENCE [LARGE SCALE GENOMIC DNA]</scope>
</reference>